<evidence type="ECO:0000313" key="3">
    <source>
        <dbReference type="Proteomes" id="UP000001208"/>
    </source>
</evidence>
<proteinExistence type="predicted"/>
<keyword evidence="1" id="KW-0472">Membrane</keyword>
<evidence type="ECO:0000256" key="1">
    <source>
        <dbReference type="SAM" id="Phobius"/>
    </source>
</evidence>
<feature type="transmembrane region" description="Helical" evidence="1">
    <location>
        <begin position="370"/>
        <end position="390"/>
    </location>
</feature>
<evidence type="ECO:0008006" key="4">
    <source>
        <dbReference type="Google" id="ProtNLM"/>
    </source>
</evidence>
<dbReference type="OrthoDB" id="9788790at2"/>
<dbReference type="AlphaFoldDB" id="B3QU35"/>
<sequence length="393" mass="45220">MATSKESIEKIQNAVLQTEKYILAEQYRGYDPYDALGSPIFDLPVLQTNKILRLGAQQVLKRLPINLRPQLHIQKGYNPVTLGLCLYAYSYLAKVFPKKESDYLKHITFCINELEKFRSKGYSGACWGYDFDWEARYAKIPAYTPTIVATGFITNALFTAYNLHKIQKAVDLCISACDFLKSDLNRTEFEDGSFCWSYSPLDRQVVLNATMKGARLCAQVACETKDQTLIELAEKTVRFVVKKQRANGSWPYSIGDTRTWADNFHTGYVLDALDSYQIVSGDELVQEAKHLGWKYYRNSFFIDDQIPKYYDNQLYPIDATAVAQSILTLVRFGDVETANTVALWSIDNLMNSDGSFIYQKHKFYRNSVVYMRWSVAWMFCALSELLYFCYQKG</sequence>
<protein>
    <recommendedName>
        <fullName evidence="4">Delta-aminolevulinic acid dehydratase</fullName>
    </recommendedName>
</protein>
<keyword evidence="3" id="KW-1185">Reference proteome</keyword>
<dbReference type="eggNOG" id="COG1331">
    <property type="taxonomic scope" value="Bacteria"/>
</dbReference>
<organism evidence="2 3">
    <name type="scientific">Chloroherpeton thalassium (strain ATCC 35110 / GB-78)</name>
    <dbReference type="NCBI Taxonomy" id="517418"/>
    <lineage>
        <taxon>Bacteria</taxon>
        <taxon>Pseudomonadati</taxon>
        <taxon>Chlorobiota</taxon>
        <taxon>Chlorobiia</taxon>
        <taxon>Chlorobiales</taxon>
        <taxon>Chloroherpetonaceae</taxon>
        <taxon>Chloroherpeton</taxon>
    </lineage>
</organism>
<dbReference type="EMBL" id="CP001100">
    <property type="protein sequence ID" value="ACF12833.1"/>
    <property type="molecule type" value="Genomic_DNA"/>
</dbReference>
<dbReference type="GO" id="GO:0005975">
    <property type="term" value="P:carbohydrate metabolic process"/>
    <property type="evidence" value="ECO:0007669"/>
    <property type="project" value="InterPro"/>
</dbReference>
<dbReference type="Gene3D" id="1.50.10.20">
    <property type="match status" value="1"/>
</dbReference>
<gene>
    <name evidence="2" type="ordered locus">Ctha_0362</name>
</gene>
<evidence type="ECO:0000313" key="2">
    <source>
        <dbReference type="EMBL" id="ACF12833.1"/>
    </source>
</evidence>
<dbReference type="RefSeq" id="WP_012498917.1">
    <property type="nucleotide sequence ID" value="NC_011026.1"/>
</dbReference>
<keyword evidence="1" id="KW-0812">Transmembrane</keyword>
<reference evidence="2 3" key="1">
    <citation type="submission" date="2008-06" db="EMBL/GenBank/DDBJ databases">
        <title>Complete sequence of Chloroherpeton thalassium ATCC 35110.</title>
        <authorList>
            <consortium name="US DOE Joint Genome Institute"/>
            <person name="Lucas S."/>
            <person name="Copeland A."/>
            <person name="Lapidus A."/>
            <person name="Glavina del Rio T."/>
            <person name="Dalin E."/>
            <person name="Tice H."/>
            <person name="Bruce D."/>
            <person name="Goodwin L."/>
            <person name="Pitluck S."/>
            <person name="Schmutz J."/>
            <person name="Larimer F."/>
            <person name="Land M."/>
            <person name="Hauser L."/>
            <person name="Kyrpides N."/>
            <person name="Mikhailova N."/>
            <person name="Liu Z."/>
            <person name="Li T."/>
            <person name="Zhao F."/>
            <person name="Overmann J."/>
            <person name="Bryant D.A."/>
            <person name="Richardson P."/>
        </authorList>
    </citation>
    <scope>NUCLEOTIDE SEQUENCE [LARGE SCALE GENOMIC DNA]</scope>
    <source>
        <strain evidence="3">ATCC 35110 / GB-78</strain>
    </source>
</reference>
<dbReference type="STRING" id="517418.Ctha_0362"/>
<dbReference type="InterPro" id="IPR008928">
    <property type="entry name" value="6-hairpin_glycosidase_sf"/>
</dbReference>
<name>B3QU35_CHLT3</name>
<accession>B3QU35</accession>
<dbReference type="Proteomes" id="UP000001208">
    <property type="component" value="Chromosome"/>
</dbReference>
<dbReference type="SUPFAM" id="SSF48208">
    <property type="entry name" value="Six-hairpin glycosidases"/>
    <property type="match status" value="1"/>
</dbReference>
<dbReference type="KEGG" id="cts:Ctha_0362"/>
<dbReference type="HOGENOM" id="CLU_057494_0_0_10"/>
<keyword evidence="1" id="KW-1133">Transmembrane helix</keyword>